<proteinExistence type="predicted"/>
<dbReference type="CDD" id="cd11572">
    <property type="entry name" value="RlmI_M_like"/>
    <property type="match status" value="1"/>
</dbReference>
<dbReference type="EC" id="2.1.1.-" evidence="6"/>
<dbReference type="Pfam" id="PF10672">
    <property type="entry name" value="Methyltrans_SAM"/>
    <property type="match status" value="1"/>
</dbReference>
<evidence type="ECO:0000313" key="6">
    <source>
        <dbReference type="EMBL" id="HIX57144.1"/>
    </source>
</evidence>
<dbReference type="GO" id="GO:0032259">
    <property type="term" value="P:methylation"/>
    <property type="evidence" value="ECO:0007669"/>
    <property type="project" value="UniProtKB-KW"/>
</dbReference>
<name>A0A9D2B1M2_9GAMM</name>
<dbReference type="InterPro" id="IPR029063">
    <property type="entry name" value="SAM-dependent_MTases_sf"/>
</dbReference>
<sequence>MAWCHFSPYSQIMLRVISFALNDKIDYEFFRQRLQQAITKRQVLQAQGNDGVRLVAAEGDYLPGLIVDRYNNVISIAITSWGMEANYQHLIKALHELLPECYLYERSDGKTRPKEKLPLRRGAIDYTQPDPTFNLCDIEGKPLKGSQQVTSVPMPQSAAATDSQQRISVDEAIAPTLYVKENNLVSIPIDVKEGHKTGGYLDQRQSRLHTYKLCKEFKELHGTGPTVLNCFSYTGGFGLLALKGGAAKVFNVDVSAHALEAAKQGVVQNHLDPGRCKFIKKDVFAYLREEVQKGTKFDLVILDPPKFAESKSTLVTACRGYQDINRLGLQLVKQGGHLLTFSCSGLMSEELLQKIIADAALDAKVDAQIVATLRQDRDHVVALPCPESFYLKGFDLLVG</sequence>
<keyword evidence="3 6" id="KW-0808">Transferase</keyword>
<organism evidence="6 7">
    <name type="scientific">Candidatus Anaerobiospirillum pullistercoris</name>
    <dbReference type="NCBI Taxonomy" id="2838452"/>
    <lineage>
        <taxon>Bacteria</taxon>
        <taxon>Pseudomonadati</taxon>
        <taxon>Pseudomonadota</taxon>
        <taxon>Gammaproteobacteria</taxon>
        <taxon>Aeromonadales</taxon>
        <taxon>Succinivibrionaceae</taxon>
        <taxon>Anaerobiospirillum</taxon>
    </lineage>
</organism>
<dbReference type="CDD" id="cd02440">
    <property type="entry name" value="AdoMet_MTases"/>
    <property type="match status" value="1"/>
</dbReference>
<dbReference type="Proteomes" id="UP000886829">
    <property type="component" value="Unassembled WGS sequence"/>
</dbReference>
<gene>
    <name evidence="6" type="ORF">H9850_06700</name>
</gene>
<feature type="domain" description="S-adenosylmethionine-dependent methyltransferase" evidence="5">
    <location>
        <begin position="186"/>
        <end position="343"/>
    </location>
</feature>
<comment type="caution">
    <text evidence="6">The sequence shown here is derived from an EMBL/GenBank/DDBJ whole genome shotgun (WGS) entry which is preliminary data.</text>
</comment>
<dbReference type="GO" id="GO:0006364">
    <property type="term" value="P:rRNA processing"/>
    <property type="evidence" value="ECO:0007669"/>
    <property type="project" value="UniProtKB-KW"/>
</dbReference>
<evidence type="ECO:0000256" key="3">
    <source>
        <dbReference type="ARBA" id="ARBA00022679"/>
    </source>
</evidence>
<evidence type="ECO:0000256" key="1">
    <source>
        <dbReference type="ARBA" id="ARBA00022552"/>
    </source>
</evidence>
<evidence type="ECO:0000313" key="7">
    <source>
        <dbReference type="Proteomes" id="UP000886829"/>
    </source>
</evidence>
<dbReference type="InterPro" id="IPR019614">
    <property type="entry name" value="SAM-dep_methyl-trfase"/>
</dbReference>
<dbReference type="PANTHER" id="PTHR42873">
    <property type="entry name" value="RIBOSOMAL RNA LARGE SUBUNIT METHYLTRANSFERASE"/>
    <property type="match status" value="1"/>
</dbReference>
<reference evidence="6" key="2">
    <citation type="submission" date="2021-04" db="EMBL/GenBank/DDBJ databases">
        <authorList>
            <person name="Gilroy R."/>
        </authorList>
    </citation>
    <scope>NUCLEOTIDE SEQUENCE</scope>
    <source>
        <strain evidence="6">USASDec5-558</strain>
    </source>
</reference>
<evidence type="ECO:0000259" key="5">
    <source>
        <dbReference type="Pfam" id="PF10672"/>
    </source>
</evidence>
<dbReference type="GO" id="GO:0008168">
    <property type="term" value="F:methyltransferase activity"/>
    <property type="evidence" value="ECO:0007669"/>
    <property type="project" value="UniProtKB-KW"/>
</dbReference>
<dbReference type="AlphaFoldDB" id="A0A9D2B1M2"/>
<dbReference type="PANTHER" id="PTHR42873:SF1">
    <property type="entry name" value="S-ADENOSYLMETHIONINE-DEPENDENT METHYLTRANSFERASE DOMAIN-CONTAINING PROTEIN"/>
    <property type="match status" value="1"/>
</dbReference>
<keyword evidence="2 6" id="KW-0489">Methyltransferase</keyword>
<accession>A0A9D2B1M2</accession>
<dbReference type="Gene3D" id="3.40.50.150">
    <property type="entry name" value="Vaccinia Virus protein VP39"/>
    <property type="match status" value="1"/>
</dbReference>
<dbReference type="Gene3D" id="3.30.750.80">
    <property type="entry name" value="RNA methyltransferase domain (HRMD) like"/>
    <property type="match status" value="1"/>
</dbReference>
<reference evidence="6" key="1">
    <citation type="journal article" date="2021" name="PeerJ">
        <title>Extensive microbial diversity within the chicken gut microbiome revealed by metagenomics and culture.</title>
        <authorList>
            <person name="Gilroy R."/>
            <person name="Ravi A."/>
            <person name="Getino M."/>
            <person name="Pursley I."/>
            <person name="Horton D.L."/>
            <person name="Alikhan N.F."/>
            <person name="Baker D."/>
            <person name="Gharbi K."/>
            <person name="Hall N."/>
            <person name="Watson M."/>
            <person name="Adriaenssens E.M."/>
            <person name="Foster-Nyarko E."/>
            <person name="Jarju S."/>
            <person name="Secka A."/>
            <person name="Antonio M."/>
            <person name="Oren A."/>
            <person name="Chaudhuri R.R."/>
            <person name="La Ragione R."/>
            <person name="Hildebrand F."/>
            <person name="Pallen M.J."/>
        </authorList>
    </citation>
    <scope>NUCLEOTIDE SEQUENCE</scope>
    <source>
        <strain evidence="6">USASDec5-558</strain>
    </source>
</reference>
<dbReference type="EMBL" id="DXEV01000132">
    <property type="protein sequence ID" value="HIX57144.1"/>
    <property type="molecule type" value="Genomic_DNA"/>
</dbReference>
<protein>
    <submittedName>
        <fullName evidence="6">Class I SAM-dependent methyltransferase</fullName>
        <ecNumber evidence="6">2.1.1.-</ecNumber>
    </submittedName>
</protein>
<evidence type="ECO:0000256" key="2">
    <source>
        <dbReference type="ARBA" id="ARBA00022603"/>
    </source>
</evidence>
<evidence type="ECO:0000256" key="4">
    <source>
        <dbReference type="ARBA" id="ARBA00022691"/>
    </source>
</evidence>
<keyword evidence="4" id="KW-0949">S-adenosyl-L-methionine</keyword>
<keyword evidence="1" id="KW-0698">rRNA processing</keyword>
<dbReference type="SUPFAM" id="SSF53335">
    <property type="entry name" value="S-adenosyl-L-methionine-dependent methyltransferases"/>
    <property type="match status" value="1"/>
</dbReference>